<feature type="signal peptide" evidence="7">
    <location>
        <begin position="1"/>
        <end position="31"/>
    </location>
</feature>
<dbReference type="GO" id="GO:0051603">
    <property type="term" value="P:proteolysis involved in protein catabolic process"/>
    <property type="evidence" value="ECO:0007669"/>
    <property type="project" value="TreeGrafter"/>
</dbReference>
<keyword evidence="10" id="KW-1185">Reference proteome</keyword>
<dbReference type="EMBL" id="JAFNME010000038">
    <property type="protein sequence ID" value="MBO1250686.1"/>
    <property type="molecule type" value="Genomic_DNA"/>
</dbReference>
<keyword evidence="3" id="KW-0479">Metal-binding</keyword>
<dbReference type="SUPFAM" id="SSF48452">
    <property type="entry name" value="TPR-like"/>
    <property type="match status" value="1"/>
</dbReference>
<evidence type="ECO:0000256" key="5">
    <source>
        <dbReference type="ARBA" id="ARBA00022833"/>
    </source>
</evidence>
<evidence type="ECO:0000256" key="4">
    <source>
        <dbReference type="ARBA" id="ARBA00022801"/>
    </source>
</evidence>
<keyword evidence="7" id="KW-0732">Signal</keyword>
<comment type="caution">
    <text evidence="9">The sequence shown here is derived from an EMBL/GenBank/DDBJ whole genome shotgun (WGS) entry which is preliminary data.</text>
</comment>
<evidence type="ECO:0000256" key="6">
    <source>
        <dbReference type="ARBA" id="ARBA00023049"/>
    </source>
</evidence>
<dbReference type="RefSeq" id="WP_207576077.1">
    <property type="nucleotide sequence ID" value="NZ_JAFNME010000038.1"/>
</dbReference>
<name>A0A939H0M2_9BURK</name>
<evidence type="ECO:0000256" key="2">
    <source>
        <dbReference type="ARBA" id="ARBA00022670"/>
    </source>
</evidence>
<gene>
    <name evidence="9" type="ORF">J1777_12755</name>
</gene>
<feature type="chain" id="PRO_5036699330" evidence="7">
    <location>
        <begin position="32"/>
        <end position="507"/>
    </location>
</feature>
<protein>
    <submittedName>
        <fullName evidence="9">M48 family metalloprotease</fullName>
    </submittedName>
</protein>
<evidence type="ECO:0000313" key="10">
    <source>
        <dbReference type="Proteomes" id="UP000664731"/>
    </source>
</evidence>
<dbReference type="PANTHER" id="PTHR22726:SF1">
    <property type="entry name" value="METALLOENDOPEPTIDASE OMA1, MITOCHONDRIAL"/>
    <property type="match status" value="1"/>
</dbReference>
<keyword evidence="2" id="KW-0645">Protease</keyword>
<reference evidence="9" key="1">
    <citation type="submission" date="2021-03" db="EMBL/GenBank/DDBJ databases">
        <title>Comamonas denitrificans.</title>
        <authorList>
            <person name="Finster K."/>
        </authorList>
    </citation>
    <scope>NUCLEOTIDE SEQUENCE</scope>
    <source>
        <strain evidence="9">MM2021_4</strain>
    </source>
</reference>
<feature type="domain" description="Peptidase M48" evidence="8">
    <location>
        <begin position="103"/>
        <end position="269"/>
    </location>
</feature>
<dbReference type="GO" id="GO:0016020">
    <property type="term" value="C:membrane"/>
    <property type="evidence" value="ECO:0007669"/>
    <property type="project" value="TreeGrafter"/>
</dbReference>
<dbReference type="Proteomes" id="UP000664731">
    <property type="component" value="Unassembled WGS sequence"/>
</dbReference>
<dbReference type="InterPro" id="IPR011990">
    <property type="entry name" value="TPR-like_helical_dom_sf"/>
</dbReference>
<evidence type="ECO:0000256" key="1">
    <source>
        <dbReference type="ARBA" id="ARBA00001947"/>
    </source>
</evidence>
<keyword evidence="5" id="KW-0862">Zinc</keyword>
<evidence type="ECO:0000256" key="7">
    <source>
        <dbReference type="SAM" id="SignalP"/>
    </source>
</evidence>
<comment type="cofactor">
    <cofactor evidence="1">
        <name>Zn(2+)</name>
        <dbReference type="ChEBI" id="CHEBI:29105"/>
    </cofactor>
</comment>
<dbReference type="Gene3D" id="1.25.40.10">
    <property type="entry name" value="Tetratricopeptide repeat domain"/>
    <property type="match status" value="1"/>
</dbReference>
<dbReference type="GO" id="GO:0046872">
    <property type="term" value="F:metal ion binding"/>
    <property type="evidence" value="ECO:0007669"/>
    <property type="project" value="UniProtKB-KW"/>
</dbReference>
<dbReference type="Pfam" id="PF01435">
    <property type="entry name" value="Peptidase_M48"/>
    <property type="match status" value="1"/>
</dbReference>
<accession>A0A939H0M2</accession>
<evidence type="ECO:0000313" key="9">
    <source>
        <dbReference type="EMBL" id="MBO1250686.1"/>
    </source>
</evidence>
<dbReference type="InterPro" id="IPR051156">
    <property type="entry name" value="Mito/Outer_Membr_Metalloprot"/>
</dbReference>
<keyword evidence="4" id="KW-0378">Hydrolase</keyword>
<dbReference type="GO" id="GO:0004222">
    <property type="term" value="F:metalloendopeptidase activity"/>
    <property type="evidence" value="ECO:0007669"/>
    <property type="project" value="InterPro"/>
</dbReference>
<organism evidence="9 10">
    <name type="scientific">Comamonas denitrificans</name>
    <dbReference type="NCBI Taxonomy" id="117506"/>
    <lineage>
        <taxon>Bacteria</taxon>
        <taxon>Pseudomonadati</taxon>
        <taxon>Pseudomonadota</taxon>
        <taxon>Betaproteobacteria</taxon>
        <taxon>Burkholderiales</taxon>
        <taxon>Comamonadaceae</taxon>
        <taxon>Comamonas</taxon>
    </lineage>
</organism>
<dbReference type="AlphaFoldDB" id="A0A939H0M2"/>
<dbReference type="InterPro" id="IPR001915">
    <property type="entry name" value="Peptidase_M48"/>
</dbReference>
<keyword evidence="6 9" id="KW-0482">Metalloprotease</keyword>
<dbReference type="PANTHER" id="PTHR22726">
    <property type="entry name" value="METALLOENDOPEPTIDASE OMA1"/>
    <property type="match status" value="1"/>
</dbReference>
<dbReference type="Gene3D" id="3.30.2010.10">
    <property type="entry name" value="Metalloproteases ('zincins'), catalytic domain"/>
    <property type="match status" value="1"/>
</dbReference>
<evidence type="ECO:0000256" key="3">
    <source>
        <dbReference type="ARBA" id="ARBA00022723"/>
    </source>
</evidence>
<evidence type="ECO:0000259" key="8">
    <source>
        <dbReference type="Pfam" id="PF01435"/>
    </source>
</evidence>
<proteinExistence type="predicted"/>
<sequence length="507" mass="55232">MLPPWRPACFVRSVLACLCMAGSLLATPASAQGGLPHLGDGAELSLSQERALGDSIITSLYRDPDYLDDAPLHAYVMQIWQPLVQAALQRGDLSEELYQRFAWQVLLGRDRSINAFALPGGYLGVHTGLIGAVAHRDELATVLAHELSHVTQRHIARMFAEEKKNIPLLIGGLVLGALAASSSPDAAQALIIGGQAAAVQNQLSFSRDMEREADRVGFNLLSPAGFNPQGAASMFDKLQQASRLNDNGSWPYLRSHPLTSERIADMQARVPHGRGTPLQTQWEDAMMSARARVLSQPGVDRLRQWVAQPGQSDFAQQPAAQRAAILYAAALASQQLRDTAGAHAFWRQLDALVPASDAAARRQSAWLGAELALAAGQPQQALDLVERHSAPTLRPAVLLLAQAQLALQRPALASERLQTWVTTHPQDAQAWQWLAQAWQAQNQPLRALRAQAEAQVAIRDFSAAQDRLKAAQDLARRGGNQDHIEASIIDTRLRAVTELLREEARKQ</sequence>